<dbReference type="STRING" id="861450.HMPREF0080_02080"/>
<dbReference type="PANTHER" id="PTHR34857:SF2">
    <property type="entry name" value="SLL0384 PROTEIN"/>
    <property type="match status" value="1"/>
</dbReference>
<evidence type="ECO:0000313" key="8">
    <source>
        <dbReference type="Proteomes" id="UP000005481"/>
    </source>
</evidence>
<keyword evidence="2" id="KW-1003">Cell membrane</keyword>
<keyword evidence="8" id="KW-1185">Reference proteome</keyword>
<evidence type="ECO:0000256" key="1">
    <source>
        <dbReference type="ARBA" id="ARBA00004141"/>
    </source>
</evidence>
<name>G9YK70_9FIRM</name>
<feature type="transmembrane region" description="Helical" evidence="6">
    <location>
        <begin position="151"/>
        <end position="170"/>
    </location>
</feature>
<evidence type="ECO:0000256" key="2">
    <source>
        <dbReference type="ARBA" id="ARBA00022475"/>
    </source>
</evidence>
<dbReference type="AlphaFoldDB" id="G9YK70"/>
<reference evidence="7 8" key="1">
    <citation type="submission" date="2011-08" db="EMBL/GenBank/DDBJ databases">
        <authorList>
            <person name="Weinstock G."/>
            <person name="Sodergren E."/>
            <person name="Clifton S."/>
            <person name="Fulton L."/>
            <person name="Fulton B."/>
            <person name="Courtney L."/>
            <person name="Fronick C."/>
            <person name="Harrison M."/>
            <person name="Strong C."/>
            <person name="Farmer C."/>
            <person name="Delahaunty K."/>
            <person name="Markovic C."/>
            <person name="Hall O."/>
            <person name="Minx P."/>
            <person name="Tomlinson C."/>
            <person name="Mitreva M."/>
            <person name="Hou S."/>
            <person name="Chen J."/>
            <person name="Wollam A."/>
            <person name="Pepin K.H."/>
            <person name="Johnson M."/>
            <person name="Bhonagiri V."/>
            <person name="Zhang X."/>
            <person name="Suruliraj S."/>
            <person name="Warren W."/>
            <person name="Chinwalla A."/>
            <person name="Mardis E.R."/>
            <person name="Wilson R.K."/>
        </authorList>
    </citation>
    <scope>NUCLEOTIDE SEQUENCE [LARGE SCALE GENOMIC DNA]</scope>
    <source>
        <strain evidence="7 8">F0357</strain>
    </source>
</reference>
<comment type="caution">
    <text evidence="7">The sequence shown here is derived from an EMBL/GenBank/DDBJ whole genome shotgun (WGS) entry which is preliminary data.</text>
</comment>
<dbReference type="CDD" id="cd16914">
    <property type="entry name" value="EcfT"/>
    <property type="match status" value="1"/>
</dbReference>
<organism evidence="7 8">
    <name type="scientific">Anaeroglobus geminatus F0357</name>
    <dbReference type="NCBI Taxonomy" id="861450"/>
    <lineage>
        <taxon>Bacteria</taxon>
        <taxon>Bacillati</taxon>
        <taxon>Bacillota</taxon>
        <taxon>Negativicutes</taxon>
        <taxon>Veillonellales</taxon>
        <taxon>Veillonellaceae</taxon>
        <taxon>Anaeroglobus</taxon>
    </lineage>
</organism>
<keyword evidence="3 6" id="KW-0812">Transmembrane</keyword>
<feature type="transmembrane region" description="Helical" evidence="6">
    <location>
        <begin position="12"/>
        <end position="33"/>
    </location>
</feature>
<keyword evidence="5 6" id="KW-0472">Membrane</keyword>
<evidence type="ECO:0000256" key="5">
    <source>
        <dbReference type="ARBA" id="ARBA00023136"/>
    </source>
</evidence>
<dbReference type="Proteomes" id="UP000005481">
    <property type="component" value="Unassembled WGS sequence"/>
</dbReference>
<gene>
    <name evidence="7" type="ORF">HMPREF0080_02080</name>
</gene>
<feature type="transmembrane region" description="Helical" evidence="6">
    <location>
        <begin position="40"/>
        <end position="59"/>
    </location>
</feature>
<accession>G9YK70</accession>
<sequence>MGLFNLFFDTSVVLTIGGHSLSGGVVSLAVLLLKGLFSMLSVYLLIAVTGMESLCAALDRLHMPSILTTTLLLIYRYLILLLQGGERISTAYALRAPTRRGIHPGAWGPLLGQLLLRTVDRAQTVYESMQLRGFRGSFSYAHARAVEGRDILFLCLSSAYFFICRIFPVFEYIGSIFRNIT</sequence>
<dbReference type="InterPro" id="IPR003339">
    <property type="entry name" value="ABC/ECF_trnsptr_transmembrane"/>
</dbReference>
<evidence type="ECO:0000256" key="6">
    <source>
        <dbReference type="SAM" id="Phobius"/>
    </source>
</evidence>
<comment type="subcellular location">
    <subcellularLocation>
        <location evidence="1">Membrane</location>
        <topology evidence="1">Multi-pass membrane protein</topology>
    </subcellularLocation>
</comment>
<dbReference type="HOGENOM" id="CLU_1486127_0_0_9"/>
<evidence type="ECO:0000313" key="7">
    <source>
        <dbReference type="EMBL" id="EHM37744.1"/>
    </source>
</evidence>
<keyword evidence="4 6" id="KW-1133">Transmembrane helix</keyword>
<dbReference type="Pfam" id="PF02361">
    <property type="entry name" value="CbiQ"/>
    <property type="match status" value="1"/>
</dbReference>
<proteinExistence type="predicted"/>
<dbReference type="GO" id="GO:0005886">
    <property type="term" value="C:plasma membrane"/>
    <property type="evidence" value="ECO:0007669"/>
    <property type="project" value="UniProtKB-ARBA"/>
</dbReference>
<dbReference type="InterPro" id="IPR051611">
    <property type="entry name" value="ECF_transporter_component"/>
</dbReference>
<evidence type="ECO:0000256" key="4">
    <source>
        <dbReference type="ARBA" id="ARBA00022989"/>
    </source>
</evidence>
<feature type="transmembrane region" description="Helical" evidence="6">
    <location>
        <begin position="65"/>
        <end position="82"/>
    </location>
</feature>
<protein>
    <submittedName>
        <fullName evidence="7">Cobalt transport protein</fullName>
    </submittedName>
</protein>
<dbReference type="EMBL" id="AGCJ01000092">
    <property type="protein sequence ID" value="EHM37744.1"/>
    <property type="molecule type" value="Genomic_DNA"/>
</dbReference>
<evidence type="ECO:0000256" key="3">
    <source>
        <dbReference type="ARBA" id="ARBA00022692"/>
    </source>
</evidence>
<dbReference type="eggNOG" id="COG0619">
    <property type="taxonomic scope" value="Bacteria"/>
</dbReference>
<dbReference type="PANTHER" id="PTHR34857">
    <property type="entry name" value="SLL0384 PROTEIN"/>
    <property type="match status" value="1"/>
</dbReference>